<feature type="transmembrane region" description="Helical" evidence="6">
    <location>
        <begin position="187"/>
        <end position="205"/>
    </location>
</feature>
<feature type="transmembrane region" description="Helical" evidence="6">
    <location>
        <begin position="321"/>
        <end position="340"/>
    </location>
</feature>
<dbReference type="AlphaFoldDB" id="A0A6N6MC26"/>
<dbReference type="RefSeq" id="WP_150938485.1">
    <property type="nucleotide sequence ID" value="NZ_WAAT01000040.1"/>
</dbReference>
<organism evidence="7 8">
    <name type="scientific">Pseudotamlana haliotis</name>
    <dbReference type="NCBI Taxonomy" id="2614804"/>
    <lineage>
        <taxon>Bacteria</taxon>
        <taxon>Pseudomonadati</taxon>
        <taxon>Bacteroidota</taxon>
        <taxon>Flavobacteriia</taxon>
        <taxon>Flavobacteriales</taxon>
        <taxon>Flavobacteriaceae</taxon>
        <taxon>Pseudotamlana</taxon>
    </lineage>
</organism>
<feature type="transmembrane region" description="Helical" evidence="6">
    <location>
        <begin position="226"/>
        <end position="252"/>
    </location>
</feature>
<dbReference type="EMBL" id="WAAT01000040">
    <property type="protein sequence ID" value="KAB1068170.1"/>
    <property type="molecule type" value="Genomic_DNA"/>
</dbReference>
<keyword evidence="2" id="KW-1003">Cell membrane</keyword>
<dbReference type="PANTHER" id="PTHR42770:SF7">
    <property type="entry name" value="MEMBRANE PROTEIN"/>
    <property type="match status" value="1"/>
</dbReference>
<feature type="transmembrane region" description="Helical" evidence="6">
    <location>
        <begin position="416"/>
        <end position="437"/>
    </location>
</feature>
<feature type="transmembrane region" description="Helical" evidence="6">
    <location>
        <begin position="272"/>
        <end position="300"/>
    </location>
</feature>
<dbReference type="PANTHER" id="PTHR42770">
    <property type="entry name" value="AMINO ACID TRANSPORTER-RELATED"/>
    <property type="match status" value="1"/>
</dbReference>
<feature type="transmembrane region" description="Helical" evidence="6">
    <location>
        <begin position="29"/>
        <end position="53"/>
    </location>
</feature>
<dbReference type="GO" id="GO:0022857">
    <property type="term" value="F:transmembrane transporter activity"/>
    <property type="evidence" value="ECO:0007669"/>
    <property type="project" value="InterPro"/>
</dbReference>
<evidence type="ECO:0000256" key="3">
    <source>
        <dbReference type="ARBA" id="ARBA00022692"/>
    </source>
</evidence>
<feature type="transmembrane region" description="Helical" evidence="6">
    <location>
        <begin position="143"/>
        <end position="167"/>
    </location>
</feature>
<dbReference type="Proteomes" id="UP000441333">
    <property type="component" value="Unassembled WGS sequence"/>
</dbReference>
<proteinExistence type="predicted"/>
<sequence length="586" mass="64633">MKKHNKLSELASTAICGNDISSSVLYVSALAIAFAGQYAWITLLIVSLVLFLFRKIYGEVVGALPLNGGAYNALLNTTSKSVASFAATLTLLSYMATAVISANEAIHYLHHLIPSIPIIIATIVLLCMFGALTIGGVSESAKVAIGIFLFHLGSFLLLTGFIVFFLISNGFDLFFQNWEMPTTGGSITNAIFLGFAASMLGVSGFESSANFVEEQQKGVFPKTLRNMWVVVSVINPLTAIFALALFTLPVLQSPEYQNTLLIEMASYAGGDWLAIIIGIDAFLVLSGAVLTSFVGVSGLLERMALDRILPQFFLKKNKKGSSYRIILVFLALTISVLLITNGNVKLLAGVYTISFLSVMTLFGIGNILLKVKRNRLPRPEKASWGAIIFAIIAVLVALIGNIIMQPSEGVPSNLTVFLEYFIPSILFILVMLNRTILLKFLLKLIHSVFDPFRNFVFKMDKKILRIVHDINSQEFVYFTKNDDVATLNKVMLYIQKNEHTKNLKVVTALKNGNAVTNELRNDIDVIDREYPKIKVEFIELDDTFGPELINKLSKAWKIPINFMFIASPGDHFPYKVEDLGGVRLII</sequence>
<accession>A0A6N6MC26</accession>
<dbReference type="InterPro" id="IPR002293">
    <property type="entry name" value="AA/rel_permease1"/>
</dbReference>
<feature type="transmembrane region" description="Helical" evidence="6">
    <location>
        <begin position="381"/>
        <end position="404"/>
    </location>
</feature>
<dbReference type="Gene3D" id="1.20.1740.10">
    <property type="entry name" value="Amino acid/polyamine transporter I"/>
    <property type="match status" value="1"/>
</dbReference>
<feature type="transmembrane region" description="Helical" evidence="6">
    <location>
        <begin position="346"/>
        <end position="369"/>
    </location>
</feature>
<evidence type="ECO:0000256" key="5">
    <source>
        <dbReference type="ARBA" id="ARBA00023136"/>
    </source>
</evidence>
<keyword evidence="8" id="KW-1185">Reference proteome</keyword>
<evidence type="ECO:0000256" key="6">
    <source>
        <dbReference type="SAM" id="Phobius"/>
    </source>
</evidence>
<dbReference type="Pfam" id="PF13520">
    <property type="entry name" value="AA_permease_2"/>
    <property type="match status" value="1"/>
</dbReference>
<evidence type="ECO:0000256" key="4">
    <source>
        <dbReference type="ARBA" id="ARBA00022989"/>
    </source>
</evidence>
<feature type="transmembrane region" description="Helical" evidence="6">
    <location>
        <begin position="82"/>
        <end position="102"/>
    </location>
</feature>
<reference evidence="7 8" key="1">
    <citation type="submission" date="2019-09" db="EMBL/GenBank/DDBJ databases">
        <authorList>
            <person name="Cao W.R."/>
        </authorList>
    </citation>
    <scope>NUCLEOTIDE SEQUENCE [LARGE SCALE GENOMIC DNA]</scope>
    <source>
        <strain evidence="7 8">B1N29</strain>
    </source>
</reference>
<evidence type="ECO:0000256" key="2">
    <source>
        <dbReference type="ARBA" id="ARBA00022475"/>
    </source>
</evidence>
<dbReference type="GO" id="GO:0005886">
    <property type="term" value="C:plasma membrane"/>
    <property type="evidence" value="ECO:0007669"/>
    <property type="project" value="UniProtKB-SubCell"/>
</dbReference>
<evidence type="ECO:0000313" key="7">
    <source>
        <dbReference type="EMBL" id="KAB1068170.1"/>
    </source>
</evidence>
<evidence type="ECO:0000256" key="1">
    <source>
        <dbReference type="ARBA" id="ARBA00004651"/>
    </source>
</evidence>
<comment type="subcellular location">
    <subcellularLocation>
        <location evidence="1">Cell membrane</location>
        <topology evidence="1">Multi-pass membrane protein</topology>
    </subcellularLocation>
</comment>
<comment type="caution">
    <text evidence="7">The sequence shown here is derived from an EMBL/GenBank/DDBJ whole genome shotgun (WGS) entry which is preliminary data.</text>
</comment>
<feature type="transmembrane region" description="Helical" evidence="6">
    <location>
        <begin position="108"/>
        <end position="131"/>
    </location>
</feature>
<keyword evidence="3 6" id="KW-0812">Transmembrane</keyword>
<dbReference type="InterPro" id="IPR050367">
    <property type="entry name" value="APC_superfamily"/>
</dbReference>
<keyword evidence="4 6" id="KW-1133">Transmembrane helix</keyword>
<keyword evidence="5 6" id="KW-0472">Membrane</keyword>
<gene>
    <name evidence="7" type="ORF">F6U93_07680</name>
</gene>
<name>A0A6N6MC26_9FLAO</name>
<evidence type="ECO:0000313" key="8">
    <source>
        <dbReference type="Proteomes" id="UP000441333"/>
    </source>
</evidence>
<protein>
    <submittedName>
        <fullName evidence="7">APC family permease</fullName>
    </submittedName>
</protein>